<organism evidence="1 2">
    <name type="scientific">Punica granatum</name>
    <name type="common">Pomegranate</name>
    <dbReference type="NCBI Taxonomy" id="22663"/>
    <lineage>
        <taxon>Eukaryota</taxon>
        <taxon>Viridiplantae</taxon>
        <taxon>Streptophyta</taxon>
        <taxon>Embryophyta</taxon>
        <taxon>Tracheophyta</taxon>
        <taxon>Spermatophyta</taxon>
        <taxon>Magnoliopsida</taxon>
        <taxon>eudicotyledons</taxon>
        <taxon>Gunneridae</taxon>
        <taxon>Pentapetalae</taxon>
        <taxon>rosids</taxon>
        <taxon>malvids</taxon>
        <taxon>Myrtales</taxon>
        <taxon>Lythraceae</taxon>
        <taxon>Punica</taxon>
    </lineage>
</organism>
<dbReference type="AlphaFoldDB" id="A0A2I0JS15"/>
<name>A0A2I0JS15_PUNGR</name>
<proteinExistence type="predicted"/>
<sequence length="160" mass="17781">MSCSGRAHLVYWSVGPRDRWFRVLDLVLIVSQDSQALRVQGLVRWVYDLQEKVKERGGGHRSGHSMVRIAGAHRKLRRLVGRREESRLISNLQEGCNGSQPVASLSRGRVRVIGGPSTVVGTTRLVVEGRGSDCCGVGDLGHEERQSNGQRLEGWRELEA</sequence>
<dbReference type="EMBL" id="PGOL01001353">
    <property type="protein sequence ID" value="PKI58670.1"/>
    <property type="molecule type" value="Genomic_DNA"/>
</dbReference>
<comment type="caution">
    <text evidence="1">The sequence shown here is derived from an EMBL/GenBank/DDBJ whole genome shotgun (WGS) entry which is preliminary data.</text>
</comment>
<reference evidence="1 2" key="1">
    <citation type="submission" date="2017-11" db="EMBL/GenBank/DDBJ databases">
        <title>De-novo sequencing of pomegranate (Punica granatum L.) genome.</title>
        <authorList>
            <person name="Akparov Z."/>
            <person name="Amiraslanov A."/>
            <person name="Hajiyeva S."/>
            <person name="Abbasov M."/>
            <person name="Kaur K."/>
            <person name="Hamwieh A."/>
            <person name="Solovyev V."/>
            <person name="Salamov A."/>
            <person name="Braich B."/>
            <person name="Kosarev P."/>
            <person name="Mahmoud A."/>
            <person name="Hajiyev E."/>
            <person name="Babayeva S."/>
            <person name="Izzatullayeva V."/>
            <person name="Mammadov A."/>
            <person name="Mammadov A."/>
            <person name="Sharifova S."/>
            <person name="Ojaghi J."/>
            <person name="Eynullazada K."/>
            <person name="Bayramov B."/>
            <person name="Abdulazimova A."/>
            <person name="Shahmuradov I."/>
        </authorList>
    </citation>
    <scope>NUCLEOTIDE SEQUENCE [LARGE SCALE GENOMIC DNA]</scope>
    <source>
        <strain evidence="2">cv. AG2017</strain>
        <tissue evidence="1">Leaf</tissue>
    </source>
</reference>
<accession>A0A2I0JS15</accession>
<evidence type="ECO:0000313" key="1">
    <source>
        <dbReference type="EMBL" id="PKI58670.1"/>
    </source>
</evidence>
<gene>
    <name evidence="1" type="ORF">CRG98_020936</name>
</gene>
<evidence type="ECO:0000313" key="2">
    <source>
        <dbReference type="Proteomes" id="UP000233551"/>
    </source>
</evidence>
<protein>
    <submittedName>
        <fullName evidence="1">Uncharacterized protein</fullName>
    </submittedName>
</protein>
<keyword evidence="2" id="KW-1185">Reference proteome</keyword>
<dbReference type="Proteomes" id="UP000233551">
    <property type="component" value="Unassembled WGS sequence"/>
</dbReference>